<proteinExistence type="predicted"/>
<dbReference type="Proteomes" id="UP000861567">
    <property type="component" value="Unassembled WGS sequence"/>
</dbReference>
<comment type="caution">
    <text evidence="2">The sequence shown here is derived from an EMBL/GenBank/DDBJ whole genome shotgun (WGS) entry which is preliminary data.</text>
</comment>
<organism evidence="2 3">
    <name type="scientific">Legionella pneumophila</name>
    <dbReference type="NCBI Taxonomy" id="446"/>
    <lineage>
        <taxon>Bacteria</taxon>
        <taxon>Pseudomonadati</taxon>
        <taxon>Pseudomonadota</taxon>
        <taxon>Gammaproteobacteria</taxon>
        <taxon>Legionellales</taxon>
        <taxon>Legionellaceae</taxon>
        <taxon>Legionella</taxon>
    </lineage>
</organism>
<reference evidence="2 3" key="2">
    <citation type="submission" date="2018-02" db="EMBL/GenBank/DDBJ databases">
        <title>Draft genome sequences of four Legionella pneumophila clinical strains isolated in Ontario.</title>
        <authorList>
            <person name="Fortuna A."/>
            <person name="Ramnarine R."/>
            <person name="Li A."/>
            <person name="Frantz C."/>
            <person name="Mallo G."/>
        </authorList>
    </citation>
    <scope>NUCLEOTIDE SEQUENCE [LARGE SCALE GENOMIC DNA]</scope>
    <source>
        <strain evidence="2 3">LG61</strain>
    </source>
</reference>
<accession>A0A2S6EX38</accession>
<dbReference type="RefSeq" id="WP_027227358.1">
    <property type="nucleotide sequence ID" value="NZ_CP017601.1"/>
</dbReference>
<evidence type="ECO:0000313" key="1">
    <source>
        <dbReference type="EMBL" id="HAT1596590.1"/>
    </source>
</evidence>
<protein>
    <recommendedName>
        <fullName evidence="4">Dot/Icm secretion system substrate</fullName>
    </recommendedName>
</protein>
<name>A0A2S6EX38_LEGPN</name>
<dbReference type="AlphaFoldDB" id="A0A2S6EX38"/>
<sequence length="127" mass="14574">MPAFKKGQNPVTELTRLKEYMEDQIAKAKESSSLTAQLKFLENAHTEHFVKMGSLTTIYKGGSEVVDRLKIEIRALYEEMIALKDQCRDQIQQHDTSMKHSPTFFTAKNNNTKTEELDIDFDKAFGL</sequence>
<dbReference type="Proteomes" id="UP000239239">
    <property type="component" value="Unassembled WGS sequence"/>
</dbReference>
<evidence type="ECO:0000313" key="2">
    <source>
        <dbReference type="EMBL" id="PPK29759.1"/>
    </source>
</evidence>
<dbReference type="EMBL" id="DACSEI010000016">
    <property type="protein sequence ID" value="HAT1596590.1"/>
    <property type="molecule type" value="Genomic_DNA"/>
</dbReference>
<evidence type="ECO:0000313" key="3">
    <source>
        <dbReference type="Proteomes" id="UP000239239"/>
    </source>
</evidence>
<dbReference type="OrthoDB" id="5652692at2"/>
<evidence type="ECO:0008006" key="4">
    <source>
        <dbReference type="Google" id="ProtNLM"/>
    </source>
</evidence>
<reference evidence="1" key="3">
    <citation type="submission" date="2020-11" db="EMBL/GenBank/DDBJ databases">
        <authorList>
            <consortium name="NCBI Pathogen Detection Project"/>
        </authorList>
    </citation>
    <scope>NUCLEOTIDE SEQUENCE</scope>
    <source>
        <strain evidence="1">D3612</strain>
    </source>
</reference>
<reference evidence="1" key="1">
    <citation type="journal article" date="2018" name="Genome Biol.">
        <title>SKESA: strategic k-mer extension for scrupulous assemblies.</title>
        <authorList>
            <person name="Souvorov A."/>
            <person name="Agarwala R."/>
            <person name="Lipman D.J."/>
        </authorList>
    </citation>
    <scope>NUCLEOTIDE SEQUENCE</scope>
    <source>
        <strain evidence="1">D3612</strain>
    </source>
</reference>
<dbReference type="EMBL" id="PQWY01000016">
    <property type="protein sequence ID" value="PPK29759.1"/>
    <property type="molecule type" value="Genomic_DNA"/>
</dbReference>
<gene>
    <name evidence="2" type="ORF">C3928_11855</name>
    <name evidence="1" type="ORF">I8Y58_001821</name>
</gene>